<feature type="region of interest" description="Disordered" evidence="1">
    <location>
        <begin position="395"/>
        <end position="423"/>
    </location>
</feature>
<comment type="caution">
    <text evidence="3">The sequence shown here is derived from an EMBL/GenBank/DDBJ whole genome shotgun (WGS) entry which is preliminary data.</text>
</comment>
<feature type="chain" id="PRO_5045688089" evidence="2">
    <location>
        <begin position="23"/>
        <end position="423"/>
    </location>
</feature>
<dbReference type="PANTHER" id="PTHR30032:SF4">
    <property type="entry name" value="AMIDASE ENHANCER"/>
    <property type="match status" value="1"/>
</dbReference>
<protein>
    <submittedName>
        <fullName evidence="3">Cell wall-binding repeat-containing protein</fullName>
    </submittedName>
</protein>
<keyword evidence="4" id="KW-1185">Reference proteome</keyword>
<reference evidence="3 4" key="1">
    <citation type="submission" date="2024-04" db="EMBL/GenBank/DDBJ databases">
        <title>draft genome sequnece of Paenibacillus filicis.</title>
        <authorList>
            <person name="Kim D.-U."/>
        </authorList>
    </citation>
    <scope>NUCLEOTIDE SEQUENCE [LARGE SCALE GENOMIC DNA]</scope>
    <source>
        <strain evidence="3 4">KACC14197</strain>
    </source>
</reference>
<feature type="compositionally biased region" description="Gly residues" evidence="1">
    <location>
        <begin position="414"/>
        <end position="423"/>
    </location>
</feature>
<keyword evidence="2" id="KW-0732">Signal</keyword>
<feature type="signal peptide" evidence="2">
    <location>
        <begin position="1"/>
        <end position="22"/>
    </location>
</feature>
<dbReference type="EMBL" id="JBBPCC010000022">
    <property type="protein sequence ID" value="MEK8131576.1"/>
    <property type="molecule type" value="Genomic_DNA"/>
</dbReference>
<accession>A0ABU9DRT3</accession>
<organism evidence="3 4">
    <name type="scientific">Paenibacillus filicis</name>
    <dbReference type="NCBI Taxonomy" id="669464"/>
    <lineage>
        <taxon>Bacteria</taxon>
        <taxon>Bacillati</taxon>
        <taxon>Bacillota</taxon>
        <taxon>Bacilli</taxon>
        <taxon>Bacillales</taxon>
        <taxon>Paenibacillaceae</taxon>
        <taxon>Paenibacillus</taxon>
    </lineage>
</organism>
<evidence type="ECO:0000313" key="4">
    <source>
        <dbReference type="Proteomes" id="UP001469365"/>
    </source>
</evidence>
<dbReference type="Proteomes" id="UP001469365">
    <property type="component" value="Unassembled WGS sequence"/>
</dbReference>
<evidence type="ECO:0000256" key="1">
    <source>
        <dbReference type="SAM" id="MobiDB-lite"/>
    </source>
</evidence>
<dbReference type="RefSeq" id="WP_341418711.1">
    <property type="nucleotide sequence ID" value="NZ_JBBPCC010000022.1"/>
</dbReference>
<feature type="compositionally biased region" description="Low complexity" evidence="1">
    <location>
        <begin position="395"/>
        <end position="405"/>
    </location>
</feature>
<gene>
    <name evidence="3" type="ORF">WMW72_27070</name>
</gene>
<name>A0ABU9DRT3_9BACL</name>
<evidence type="ECO:0000313" key="3">
    <source>
        <dbReference type="EMBL" id="MEK8131576.1"/>
    </source>
</evidence>
<evidence type="ECO:0000256" key="2">
    <source>
        <dbReference type="SAM" id="SignalP"/>
    </source>
</evidence>
<dbReference type="PROSITE" id="PS51257">
    <property type="entry name" value="PROKAR_LIPOPROTEIN"/>
    <property type="match status" value="1"/>
</dbReference>
<proteinExistence type="predicted"/>
<dbReference type="InterPro" id="IPR051922">
    <property type="entry name" value="Bact_Sporulation_Assoc"/>
</dbReference>
<dbReference type="PANTHER" id="PTHR30032">
    <property type="entry name" value="N-ACETYLMURAMOYL-L-ALANINE AMIDASE-RELATED"/>
    <property type="match status" value="1"/>
</dbReference>
<sequence>MMMKTSKWLRTAALLAAGTVLLTGCLQKQESAASLTGSGLKETGSTQVQVPWIATKNTTRINTSDPYEAAVLVSHTLWPAASDGSRPGGVVLVDPDDWRNALVSADLIHHPNNGPVLYAKKDQVPETTLRELKRLQPKGVPENNGVQVILVGEFTEAVQAQLKGYKLDRVTGSNPAALARNIDAYYAKTAGGLPDAVLVGSSDRPEFTLPAVNWIAHMPEPLLYTGKDELPPETAEALQARGGKATIYLLGPESVISASVASKLTAYGKVKRIAGKDAYEQSIAFAKYKDTETGFGWGITAPGHNLSLVAKDSPPALAIAAAPFSHLGKHAPLIWTDKTRLPDAVMSYVMSIQPKFTSTPSDGPFNHAWLTGAEGEITYAAQAELDEMLEIASASGAGHGASHGAPAKEQPATGSGGGSHSGH</sequence>